<dbReference type="Proteomes" id="UP001159370">
    <property type="component" value="Unassembled WGS sequence"/>
</dbReference>
<keyword evidence="1" id="KW-0472">Membrane</keyword>
<name>A0AA43KDL6_9CYAN</name>
<proteinExistence type="predicted"/>
<gene>
    <name evidence="2" type="ORF">NWP23_01275</name>
</gene>
<dbReference type="AlphaFoldDB" id="A0AA43KDL6"/>
<reference evidence="2 3" key="1">
    <citation type="journal article" date="2023" name="J. Phycol.">
        <title>Chrysosporum ovalisporum is synonymous with the true-branching cyanobacterium Umezakia natans (Nostocales/Aphanizomenonaceae).</title>
        <authorList>
            <person name="McGregor G.B."/>
            <person name="Sendall B.C."/>
            <person name="Niiyama Y."/>
            <person name="Tuji A."/>
            <person name="Willis A."/>
        </authorList>
    </citation>
    <scope>NUCLEOTIDE SEQUENCE [LARGE SCALE GENOMIC DNA]</scope>
    <source>
        <strain evidence="2 3">FSS-62</strain>
    </source>
</reference>
<protein>
    <submittedName>
        <fullName evidence="2">Conjugal transfer protein TrbI</fullName>
    </submittedName>
</protein>
<evidence type="ECO:0000256" key="1">
    <source>
        <dbReference type="SAM" id="Phobius"/>
    </source>
</evidence>
<comment type="caution">
    <text evidence="2">The sequence shown here is derived from an EMBL/GenBank/DDBJ whole genome shotgun (WGS) entry which is preliminary data.</text>
</comment>
<keyword evidence="1" id="KW-0812">Transmembrane</keyword>
<dbReference type="EMBL" id="JANQDL010000011">
    <property type="protein sequence ID" value="MDH6062445.1"/>
    <property type="molecule type" value="Genomic_DNA"/>
</dbReference>
<keyword evidence="1" id="KW-1133">Transmembrane helix</keyword>
<organism evidence="2 3">
    <name type="scientific">Umezakia ovalisporum FSS-62</name>
    <dbReference type="NCBI Taxonomy" id="2971776"/>
    <lineage>
        <taxon>Bacteria</taxon>
        <taxon>Bacillati</taxon>
        <taxon>Cyanobacteriota</taxon>
        <taxon>Cyanophyceae</taxon>
        <taxon>Nostocales</taxon>
        <taxon>Nodulariaceae</taxon>
        <taxon>Umezakia</taxon>
    </lineage>
</organism>
<accession>A0AA43KDL6</accession>
<feature type="transmembrane region" description="Helical" evidence="1">
    <location>
        <begin position="12"/>
        <end position="35"/>
    </location>
</feature>
<dbReference type="RefSeq" id="WP_280656164.1">
    <property type="nucleotide sequence ID" value="NZ_JANQDL010000011.1"/>
</dbReference>
<sequence>MTTLHQWKTRTVAVMAMAITTTATIPIVAFAPAYAQYNIGQRRRVTIPANANVSFPVTYDKEKIIVSRGETLDLTLKISNDITDNQRNVLIPRNTEVVGRLEPVYFNNRNRNSENIRGVRFVAQKLVFPSGVGQSINASSQTITRTENISKNDSSKILTDAAIGAGASTAISLITGNRKVEILEPLGGAAVGALASIVLRKKEAEVFVLRPEQDLKLGLNSNLDLVIDR</sequence>
<evidence type="ECO:0000313" key="3">
    <source>
        <dbReference type="Proteomes" id="UP001159370"/>
    </source>
</evidence>
<evidence type="ECO:0000313" key="2">
    <source>
        <dbReference type="EMBL" id="MDH6062445.1"/>
    </source>
</evidence>